<dbReference type="InterPro" id="IPR021246">
    <property type="entry name" value="DUF2797"/>
</dbReference>
<comment type="caution">
    <text evidence="1">The sequence shown here is derived from an EMBL/GenBank/DDBJ whole genome shotgun (WGS) entry which is preliminary data.</text>
</comment>
<dbReference type="Proteomes" id="UP000754644">
    <property type="component" value="Unassembled WGS sequence"/>
</dbReference>
<reference evidence="1" key="1">
    <citation type="submission" date="2020-05" db="EMBL/GenBank/DDBJ databases">
        <title>Sulfur intermediates as new biogeochemical hubs in an aquatic model microbial ecosystem.</title>
        <authorList>
            <person name="Vigneron A."/>
        </authorList>
    </citation>
    <scope>NUCLEOTIDE SEQUENCE</scope>
    <source>
        <strain evidence="1">Bin.250</strain>
    </source>
</reference>
<evidence type="ECO:0000313" key="1">
    <source>
        <dbReference type="EMBL" id="NQV66649.1"/>
    </source>
</evidence>
<sequence length="272" mass="30755">MRGFLRKMTVTHTDPVGYGLNFVDQDDFPLNPYIGQRLTLKWHGEIKCQHCGRASKKSFSQGYCYPCSQRLAQCDLCVMSPERCHYDKGTCREPAWGEEFCMQSHIVYLANSSGIKVGITRPSQLPTRWLDQGAVQALPIMRVASRQLSGFVEVIYKAHLSDKTHWQRMLKSSGEPLDLVALRDDLYPLVQTEIEALQAIHGLNAVMPILDVEPLAINYPVQQYPEKVKSMNLEKTPEVSGVLQGIKGQYLIFDTGVINLRKYTAYDIEVSA</sequence>
<evidence type="ECO:0000313" key="2">
    <source>
        <dbReference type="Proteomes" id="UP000754644"/>
    </source>
</evidence>
<dbReference type="EMBL" id="JABMOJ010000555">
    <property type="protein sequence ID" value="NQV66649.1"/>
    <property type="molecule type" value="Genomic_DNA"/>
</dbReference>
<proteinExistence type="predicted"/>
<dbReference type="Pfam" id="PF10977">
    <property type="entry name" value="DUF2797"/>
    <property type="match status" value="1"/>
</dbReference>
<accession>A0A972VYH7</accession>
<protein>
    <submittedName>
        <fullName evidence="1">DUF2797 domain-containing protein</fullName>
    </submittedName>
</protein>
<organism evidence="1 2">
    <name type="scientific">SAR86 cluster bacterium</name>
    <dbReference type="NCBI Taxonomy" id="2030880"/>
    <lineage>
        <taxon>Bacteria</taxon>
        <taxon>Pseudomonadati</taxon>
        <taxon>Pseudomonadota</taxon>
        <taxon>Gammaproteobacteria</taxon>
        <taxon>SAR86 cluster</taxon>
    </lineage>
</organism>
<gene>
    <name evidence="1" type="ORF">HQ497_14925</name>
</gene>
<name>A0A972VYH7_9GAMM</name>
<dbReference type="AlphaFoldDB" id="A0A972VYH7"/>